<dbReference type="GO" id="GO:0005524">
    <property type="term" value="F:ATP binding"/>
    <property type="evidence" value="ECO:0007669"/>
    <property type="project" value="TreeGrafter"/>
</dbReference>
<dbReference type="GO" id="GO:0009898">
    <property type="term" value="C:cytoplasmic side of plasma membrane"/>
    <property type="evidence" value="ECO:0007669"/>
    <property type="project" value="TreeGrafter"/>
</dbReference>
<feature type="domain" description="AAA" evidence="1">
    <location>
        <begin position="137"/>
        <end position="296"/>
    </location>
</feature>
<dbReference type="SUPFAM" id="SSF52540">
    <property type="entry name" value="P-loop containing nucleoside triphosphate hydrolases"/>
    <property type="match status" value="1"/>
</dbReference>
<dbReference type="GO" id="GO:0051782">
    <property type="term" value="P:negative regulation of cell division"/>
    <property type="evidence" value="ECO:0007669"/>
    <property type="project" value="TreeGrafter"/>
</dbReference>
<reference evidence="2 3" key="1">
    <citation type="journal article" date="2017" name="Int. J. Syst. Evol. Microbiol.">
        <title>Bacillus notoginsengisoli sp. nov., a novel bacterium isolated from the rhizosphere of Panax notoginseng.</title>
        <authorList>
            <person name="Zhang M.Y."/>
            <person name="Cheng J."/>
            <person name="Cai Y."/>
            <person name="Zhang T.Y."/>
            <person name="Wu Y.Y."/>
            <person name="Manikprabhu D."/>
            <person name="Li W.J."/>
            <person name="Zhang Y.X."/>
        </authorList>
    </citation>
    <scope>NUCLEOTIDE SEQUENCE [LARGE SCALE GENOMIC DNA]</scope>
    <source>
        <strain evidence="2 3">JCM 30743</strain>
    </source>
</reference>
<dbReference type="GO" id="GO:0016887">
    <property type="term" value="F:ATP hydrolysis activity"/>
    <property type="evidence" value="ECO:0007669"/>
    <property type="project" value="TreeGrafter"/>
</dbReference>
<dbReference type="GO" id="GO:0005829">
    <property type="term" value="C:cytosol"/>
    <property type="evidence" value="ECO:0007669"/>
    <property type="project" value="TreeGrafter"/>
</dbReference>
<comment type="caution">
    <text evidence="2">The sequence shown here is derived from an EMBL/GenBank/DDBJ whole genome shotgun (WGS) entry which is preliminary data.</text>
</comment>
<gene>
    <name evidence="2" type="ORF">D1B31_02790</name>
</gene>
<dbReference type="InterPro" id="IPR027417">
    <property type="entry name" value="P-loop_NTPase"/>
</dbReference>
<dbReference type="AlphaFoldDB" id="A0A417YY35"/>
<dbReference type="RefSeq" id="WP_118919240.1">
    <property type="nucleotide sequence ID" value="NZ_QWEG01000002.1"/>
</dbReference>
<organism evidence="2 3">
    <name type="scientific">Neobacillus notoginsengisoli</name>
    <dbReference type="NCBI Taxonomy" id="1578198"/>
    <lineage>
        <taxon>Bacteria</taxon>
        <taxon>Bacillati</taxon>
        <taxon>Bacillota</taxon>
        <taxon>Bacilli</taxon>
        <taxon>Bacillales</taxon>
        <taxon>Bacillaceae</taxon>
        <taxon>Neobacillus</taxon>
    </lineage>
</organism>
<dbReference type="Gene3D" id="3.40.50.300">
    <property type="entry name" value="P-loop containing nucleotide triphosphate hydrolases"/>
    <property type="match status" value="1"/>
</dbReference>
<proteinExistence type="predicted"/>
<evidence type="ECO:0000313" key="2">
    <source>
        <dbReference type="EMBL" id="RHW42543.1"/>
    </source>
</evidence>
<dbReference type="Pfam" id="PF13614">
    <property type="entry name" value="AAA_31"/>
    <property type="match status" value="1"/>
</dbReference>
<sequence length="396" mass="44981">MTWFVVAKHEEVYEELEKHALTLKSKVRWLKSKEDLADNIEKGLVFLTVSNDDIIEDLYEELIAFSGSNQGIPILIDIEDQVDIRKAIRAGAFDVLPFPVPPETIRETVKEAEKILLQVKVESEKAPVKKDSPEKDAKIITVCSTKGGVGKTTFTVNLAAAFAKQFKKVAVVDLDLQFGDVSMFFDCKPNKTIYEWVKEEYYGQPEKLSGYMYAVNEYIDIMAAPIRPEFSEVILEEHIQKLTDYLRPDYDVVLIDTAPYVEGNILTALEKSDDIFLVTFLDLPTLKNCKIFIDTLHSLGLVKKTKIVLNRDSKKRGLNKENAEEVLGMKIHTRIPDVEKVVVTSVNEGNPYVYSYPRAKISKVMYSLAQDFFGNPVKKQKRSLFAKKVVNEGRLV</sequence>
<dbReference type="InterPro" id="IPR025669">
    <property type="entry name" value="AAA_dom"/>
</dbReference>
<dbReference type="EMBL" id="QWEG01000002">
    <property type="protein sequence ID" value="RHW42543.1"/>
    <property type="molecule type" value="Genomic_DNA"/>
</dbReference>
<dbReference type="PANTHER" id="PTHR43384:SF13">
    <property type="entry name" value="SLR0110 PROTEIN"/>
    <property type="match status" value="1"/>
</dbReference>
<name>A0A417YY35_9BACI</name>
<evidence type="ECO:0000259" key="1">
    <source>
        <dbReference type="Pfam" id="PF13614"/>
    </source>
</evidence>
<dbReference type="Proteomes" id="UP000284416">
    <property type="component" value="Unassembled WGS sequence"/>
</dbReference>
<evidence type="ECO:0000313" key="3">
    <source>
        <dbReference type="Proteomes" id="UP000284416"/>
    </source>
</evidence>
<accession>A0A417YY35</accession>
<keyword evidence="3" id="KW-1185">Reference proteome</keyword>
<dbReference type="InterPro" id="IPR050625">
    <property type="entry name" value="ParA/MinD_ATPase"/>
</dbReference>
<dbReference type="PANTHER" id="PTHR43384">
    <property type="entry name" value="SEPTUM SITE-DETERMINING PROTEIN MIND HOMOLOG, CHLOROPLASTIC-RELATED"/>
    <property type="match status" value="1"/>
</dbReference>
<protein>
    <recommendedName>
        <fullName evidence="1">AAA domain-containing protein</fullName>
    </recommendedName>
</protein>
<dbReference type="OrthoDB" id="9794577at2"/>